<evidence type="ECO:0000313" key="2">
    <source>
        <dbReference type="EMBL" id="GKV11064.1"/>
    </source>
</evidence>
<keyword evidence="3" id="KW-1185">Reference proteome</keyword>
<keyword evidence="1" id="KW-0812">Transmembrane</keyword>
<gene>
    <name evidence="2" type="ORF">SLEP1_g22350</name>
</gene>
<reference evidence="2 3" key="1">
    <citation type="journal article" date="2021" name="Commun. Biol.">
        <title>The genome of Shorea leprosula (Dipterocarpaceae) highlights the ecological relevance of drought in aseasonal tropical rainforests.</title>
        <authorList>
            <person name="Ng K.K.S."/>
            <person name="Kobayashi M.J."/>
            <person name="Fawcett J.A."/>
            <person name="Hatakeyama M."/>
            <person name="Paape T."/>
            <person name="Ng C.H."/>
            <person name="Ang C.C."/>
            <person name="Tnah L.H."/>
            <person name="Lee C.T."/>
            <person name="Nishiyama T."/>
            <person name="Sese J."/>
            <person name="O'Brien M.J."/>
            <person name="Copetti D."/>
            <person name="Mohd Noor M.I."/>
            <person name="Ong R.C."/>
            <person name="Putra M."/>
            <person name="Sireger I.Z."/>
            <person name="Indrioko S."/>
            <person name="Kosugi Y."/>
            <person name="Izuno A."/>
            <person name="Isagi Y."/>
            <person name="Lee S.L."/>
            <person name="Shimizu K.K."/>
        </authorList>
    </citation>
    <scope>NUCLEOTIDE SEQUENCE [LARGE SCALE GENOMIC DNA]</scope>
    <source>
        <strain evidence="2">214</strain>
    </source>
</reference>
<proteinExistence type="predicted"/>
<feature type="transmembrane region" description="Helical" evidence="1">
    <location>
        <begin position="58"/>
        <end position="76"/>
    </location>
</feature>
<keyword evidence="1" id="KW-0472">Membrane</keyword>
<feature type="transmembrane region" description="Helical" evidence="1">
    <location>
        <begin position="32"/>
        <end position="52"/>
    </location>
</feature>
<keyword evidence="1" id="KW-1133">Transmembrane helix</keyword>
<dbReference type="EMBL" id="BPVZ01000033">
    <property type="protein sequence ID" value="GKV11064.1"/>
    <property type="molecule type" value="Genomic_DNA"/>
</dbReference>
<accession>A0AAV5J8X1</accession>
<evidence type="ECO:0000313" key="3">
    <source>
        <dbReference type="Proteomes" id="UP001054252"/>
    </source>
</evidence>
<organism evidence="2 3">
    <name type="scientific">Rubroshorea leprosula</name>
    <dbReference type="NCBI Taxonomy" id="152421"/>
    <lineage>
        <taxon>Eukaryota</taxon>
        <taxon>Viridiplantae</taxon>
        <taxon>Streptophyta</taxon>
        <taxon>Embryophyta</taxon>
        <taxon>Tracheophyta</taxon>
        <taxon>Spermatophyta</taxon>
        <taxon>Magnoliopsida</taxon>
        <taxon>eudicotyledons</taxon>
        <taxon>Gunneridae</taxon>
        <taxon>Pentapetalae</taxon>
        <taxon>rosids</taxon>
        <taxon>malvids</taxon>
        <taxon>Malvales</taxon>
        <taxon>Dipterocarpaceae</taxon>
        <taxon>Rubroshorea</taxon>
    </lineage>
</organism>
<protein>
    <submittedName>
        <fullName evidence="2">Uncharacterized protein</fullName>
    </submittedName>
</protein>
<comment type="caution">
    <text evidence="2">The sequence shown here is derived from an EMBL/GenBank/DDBJ whole genome shotgun (WGS) entry which is preliminary data.</text>
</comment>
<name>A0AAV5J8X1_9ROSI</name>
<evidence type="ECO:0000256" key="1">
    <source>
        <dbReference type="SAM" id="Phobius"/>
    </source>
</evidence>
<sequence length="81" mass="8957">MIIILFPFLSYFHKLSITAAATRRRKGLSSSAPAGLASVLLITFAIRCLHVYDSLSWGLILLFFMVGMLLAVRTMLVSKVP</sequence>
<dbReference type="Proteomes" id="UP001054252">
    <property type="component" value="Unassembled WGS sequence"/>
</dbReference>
<dbReference type="AlphaFoldDB" id="A0AAV5J8X1"/>